<name>A0ABY7LMV9_9BACT</name>
<protein>
    <recommendedName>
        <fullName evidence="4">Phage abortive infection protein</fullName>
    </recommendedName>
</protein>
<evidence type="ECO:0000256" key="1">
    <source>
        <dbReference type="SAM" id="Phobius"/>
    </source>
</evidence>
<dbReference type="Proteomes" id="UP001211005">
    <property type="component" value="Chromosome"/>
</dbReference>
<dbReference type="EMBL" id="CP114767">
    <property type="protein sequence ID" value="WBA41781.1"/>
    <property type="molecule type" value="Genomic_DNA"/>
</dbReference>
<organism evidence="2 3">
    <name type="scientific">Hymenobacter canadensis</name>
    <dbReference type="NCBI Taxonomy" id="2999067"/>
    <lineage>
        <taxon>Bacteria</taxon>
        <taxon>Pseudomonadati</taxon>
        <taxon>Bacteroidota</taxon>
        <taxon>Cytophagia</taxon>
        <taxon>Cytophagales</taxon>
        <taxon>Hymenobacteraceae</taxon>
        <taxon>Hymenobacter</taxon>
    </lineage>
</organism>
<evidence type="ECO:0000313" key="3">
    <source>
        <dbReference type="Proteomes" id="UP001211005"/>
    </source>
</evidence>
<accession>A0ABY7LMV9</accession>
<dbReference type="RefSeq" id="WP_269559843.1">
    <property type="nucleotide sequence ID" value="NZ_CP114767.1"/>
</dbReference>
<keyword evidence="1" id="KW-0472">Membrane</keyword>
<feature type="transmembrane region" description="Helical" evidence="1">
    <location>
        <begin position="21"/>
        <end position="41"/>
    </location>
</feature>
<keyword evidence="3" id="KW-1185">Reference proteome</keyword>
<evidence type="ECO:0000313" key="2">
    <source>
        <dbReference type="EMBL" id="WBA41781.1"/>
    </source>
</evidence>
<evidence type="ECO:0008006" key="4">
    <source>
        <dbReference type="Google" id="ProtNLM"/>
    </source>
</evidence>
<keyword evidence="1" id="KW-1133">Transmembrane helix</keyword>
<gene>
    <name evidence="2" type="ORF">O3303_18460</name>
</gene>
<reference evidence="2 3" key="1">
    <citation type="submission" date="2022-12" db="EMBL/GenBank/DDBJ databases">
        <title>Hymenobacter canadensis sp. nov. isolated from lake water of the Cambridge Bay, Canada.</title>
        <authorList>
            <person name="Kim W.H."/>
            <person name="Lee Y.M."/>
        </authorList>
    </citation>
    <scope>NUCLEOTIDE SEQUENCE [LARGE SCALE GENOMIC DNA]</scope>
    <source>
        <strain evidence="2 3">PAMC 29467</strain>
    </source>
</reference>
<sequence length="320" mass="37301">MDIIFQNGEFLSADSSFLQEITTAAIGAALGAGGAIFVYWLQIQRDKDIKIFNEYKQSKADTEYFQLVLNDAVKFIESQILILTDYANKIIKQPYESHILNSYPTIPLFRLEKISHEKMHHIFLSFQDNNATKTIHDIYKYIDFYSESFKNINDQTDRDIKEVHVLKTEYVKLFADLADEFSKKANKIKYQTYNGNSIYKLDRLFTLIDKVTLDFYDSRSNTTDLTYHQNEFVRPLVEGIIQGGHLNDSDCINLAISSKSTTHKFTDIAFKNKNLGEFIHQYCNALSNNIEFFKSSIEKISIKEPEFINKWYHFLYKPGQ</sequence>
<keyword evidence="1" id="KW-0812">Transmembrane</keyword>
<proteinExistence type="predicted"/>